<keyword evidence="2" id="KW-0042">Antenna complex</keyword>
<dbReference type="Proteomes" id="UP000016960">
    <property type="component" value="Unassembled WGS sequence"/>
</dbReference>
<evidence type="ECO:0000256" key="2">
    <source>
        <dbReference type="ARBA" id="ARBA00022549"/>
    </source>
</evidence>
<feature type="domain" description="CpcD-like" evidence="7">
    <location>
        <begin position="16"/>
        <end position="73"/>
    </location>
</feature>
<accession>U5DMX5</accession>
<evidence type="ECO:0000313" key="9">
    <source>
        <dbReference type="Proteomes" id="UP000016960"/>
    </source>
</evidence>
<dbReference type="GO" id="GO:0031676">
    <property type="term" value="C:plasma membrane-derived thylakoid membrane"/>
    <property type="evidence" value="ECO:0007669"/>
    <property type="project" value="UniProtKB-SubCell"/>
</dbReference>
<dbReference type="Pfam" id="PF01383">
    <property type="entry name" value="CpcD"/>
    <property type="match status" value="1"/>
</dbReference>
<keyword evidence="3 6" id="KW-0605">Phycobilisome</keyword>
<dbReference type="EMBL" id="ASSJ01000035">
    <property type="protein sequence ID" value="ERN41969.1"/>
    <property type="molecule type" value="Genomic_DNA"/>
</dbReference>
<dbReference type="InterPro" id="IPR008213">
    <property type="entry name" value="CpcD-like_dom"/>
</dbReference>
<name>U5DMX5_9CHRO</name>
<gene>
    <name evidence="8" type="ORF">KR51_00012990</name>
</gene>
<evidence type="ECO:0000256" key="4">
    <source>
        <dbReference type="ARBA" id="ARBA00023078"/>
    </source>
</evidence>
<keyword evidence="4" id="KW-0793">Thylakoid</keyword>
<evidence type="ECO:0000259" key="7">
    <source>
        <dbReference type="PROSITE" id="PS51441"/>
    </source>
</evidence>
<dbReference type="SMART" id="SM01094">
    <property type="entry name" value="CpcD"/>
    <property type="match status" value="1"/>
</dbReference>
<comment type="subcellular location">
    <subcellularLocation>
        <location evidence="1">Cellular thylakoid membrane</location>
        <topology evidence="1">Peripheral membrane protein</topology>
        <orientation evidence="1">Cytoplasmic side</orientation>
    </subcellularLocation>
</comment>
<organism evidence="8 9">
    <name type="scientific">Rubidibacter lacunae KORDI 51-2</name>
    <dbReference type="NCBI Taxonomy" id="582515"/>
    <lineage>
        <taxon>Bacteria</taxon>
        <taxon>Bacillati</taxon>
        <taxon>Cyanobacteriota</taxon>
        <taxon>Cyanophyceae</taxon>
        <taxon>Oscillatoriophycideae</taxon>
        <taxon>Chroococcales</taxon>
        <taxon>Aphanothecaceae</taxon>
        <taxon>Rubidibacter</taxon>
    </lineage>
</organism>
<dbReference type="InParanoid" id="U5DMX5"/>
<dbReference type="eggNOG" id="COG0369">
    <property type="taxonomic scope" value="Bacteria"/>
</dbReference>
<sequence>MNGQSALSRTSETTGARMYRIEVQGMSKSGQMGPNAPIRKSGSIFIAVPYKRMSEEVQHIIRAGGKIASIAPLTSDANNNHGE</sequence>
<comment type="caution">
    <text evidence="8">The sequence shown here is derived from an EMBL/GenBank/DDBJ whole genome shotgun (WGS) entry which is preliminary data.</text>
</comment>
<dbReference type="STRING" id="582515.KR51_00012990"/>
<dbReference type="OrthoDB" id="574405at2"/>
<dbReference type="GO" id="GO:0030089">
    <property type="term" value="C:phycobilisome"/>
    <property type="evidence" value="ECO:0007669"/>
    <property type="project" value="UniProtKB-UniRule"/>
</dbReference>
<proteinExistence type="predicted"/>
<dbReference type="PROSITE" id="PS51441">
    <property type="entry name" value="CPCD_LIKE"/>
    <property type="match status" value="1"/>
</dbReference>
<evidence type="ECO:0000256" key="6">
    <source>
        <dbReference type="PROSITE-ProRule" id="PRU00771"/>
    </source>
</evidence>
<dbReference type="AlphaFoldDB" id="U5DMX5"/>
<evidence type="ECO:0000256" key="3">
    <source>
        <dbReference type="ARBA" id="ARBA00022738"/>
    </source>
</evidence>
<reference evidence="8 9" key="1">
    <citation type="submission" date="2013-05" db="EMBL/GenBank/DDBJ databases">
        <title>Draft genome sequence of Rubidibacter lacunae KORDI 51-2.</title>
        <authorList>
            <person name="Choi D.H."/>
            <person name="Noh J.H."/>
            <person name="Kwon K.-K."/>
            <person name="Lee J.-H."/>
            <person name="Ryu J.-Y."/>
        </authorList>
    </citation>
    <scope>NUCLEOTIDE SEQUENCE [LARGE SCALE GENOMIC DNA]</scope>
    <source>
        <strain evidence="8 9">KORDI 51-2</strain>
    </source>
</reference>
<protein>
    <submittedName>
        <fullName evidence="8">CpcD/allophycocyanin linker domain protein</fullName>
    </submittedName>
</protein>
<evidence type="ECO:0000313" key="8">
    <source>
        <dbReference type="EMBL" id="ERN41969.1"/>
    </source>
</evidence>
<evidence type="ECO:0000256" key="1">
    <source>
        <dbReference type="ARBA" id="ARBA00004445"/>
    </source>
</evidence>
<keyword evidence="9" id="KW-1185">Reference proteome</keyword>
<keyword evidence="5" id="KW-0472">Membrane</keyword>
<dbReference type="RefSeq" id="WP_022605818.1">
    <property type="nucleotide sequence ID" value="NZ_ASSJ01000035.1"/>
</dbReference>
<evidence type="ECO:0000256" key="5">
    <source>
        <dbReference type="ARBA" id="ARBA00023136"/>
    </source>
</evidence>